<reference evidence="2" key="1">
    <citation type="submission" date="2021-02" db="EMBL/GenBank/DDBJ databases">
        <authorList>
            <person name="Dougan E. K."/>
            <person name="Rhodes N."/>
            <person name="Thang M."/>
            <person name="Chan C."/>
        </authorList>
    </citation>
    <scope>NUCLEOTIDE SEQUENCE</scope>
</reference>
<evidence type="ECO:0000256" key="1">
    <source>
        <dbReference type="SAM" id="Phobius"/>
    </source>
</evidence>
<name>A0A813IT49_POLGL</name>
<dbReference type="EMBL" id="CAJNNW010017163">
    <property type="protein sequence ID" value="CAE8660378.1"/>
    <property type="molecule type" value="Genomic_DNA"/>
</dbReference>
<gene>
    <name evidence="2" type="ORF">PGLA2088_LOCUS14130</name>
</gene>
<evidence type="ECO:0000313" key="3">
    <source>
        <dbReference type="Proteomes" id="UP000626109"/>
    </source>
</evidence>
<keyword evidence="1" id="KW-1133">Transmembrane helix</keyword>
<sequence>MTLSMYQEAYCPSLHKHYEDCSTGMRDPRTTFCTRVTGCHQKLDSLSLFCPMPGLQGEALDVGSGPPNSSPKGREVLSCLLSITPLKCSPMGKEVSFFEQEICGSTPCAKAIADHSDLCATHPILMSEPMTLSMYQKAYCPGLHKHYEHCSTRKRDPRTWCTRAIGCRQKLDSLWLLCPMPNLPREVGLKTTANNNNYYYNFDNVCGPSCTLAPHEISTDCDLFDEVNTAVDGVIAYQDSVGCRARTSEHFSNRQRGAVLLSFNHSIEVFSNGQRGSDLPPYNQSLQSMAFPALMLLLALCVAAYSLCGRLVRQRHPLALCQKEEDEEDHKELLCQSESA</sequence>
<evidence type="ECO:0000313" key="2">
    <source>
        <dbReference type="EMBL" id="CAE8660378.1"/>
    </source>
</evidence>
<proteinExistence type="predicted"/>
<accession>A0A813IT49</accession>
<protein>
    <submittedName>
        <fullName evidence="2">Uncharacterized protein</fullName>
    </submittedName>
</protein>
<organism evidence="2 3">
    <name type="scientific">Polarella glacialis</name>
    <name type="common">Dinoflagellate</name>
    <dbReference type="NCBI Taxonomy" id="89957"/>
    <lineage>
        <taxon>Eukaryota</taxon>
        <taxon>Sar</taxon>
        <taxon>Alveolata</taxon>
        <taxon>Dinophyceae</taxon>
        <taxon>Suessiales</taxon>
        <taxon>Suessiaceae</taxon>
        <taxon>Polarella</taxon>
    </lineage>
</organism>
<keyword evidence="1" id="KW-0812">Transmembrane</keyword>
<keyword evidence="1" id="KW-0472">Membrane</keyword>
<dbReference type="Proteomes" id="UP000626109">
    <property type="component" value="Unassembled WGS sequence"/>
</dbReference>
<comment type="caution">
    <text evidence="2">The sequence shown here is derived from an EMBL/GenBank/DDBJ whole genome shotgun (WGS) entry which is preliminary data.</text>
</comment>
<dbReference type="AlphaFoldDB" id="A0A813IT49"/>
<feature type="transmembrane region" description="Helical" evidence="1">
    <location>
        <begin position="289"/>
        <end position="308"/>
    </location>
</feature>